<keyword evidence="1" id="KW-0732">Signal</keyword>
<feature type="domain" description="DUF6647" evidence="2">
    <location>
        <begin position="11"/>
        <end position="180"/>
    </location>
</feature>
<feature type="chain" id="PRO_5046703828" description="DUF6647 domain-containing protein" evidence="1">
    <location>
        <begin position="29"/>
        <end position="180"/>
    </location>
</feature>
<evidence type="ECO:0000313" key="3">
    <source>
        <dbReference type="EMBL" id="MCX2722087.1"/>
    </source>
</evidence>
<dbReference type="Pfam" id="PF20352">
    <property type="entry name" value="DUF6647"/>
    <property type="match status" value="1"/>
</dbReference>
<evidence type="ECO:0000259" key="2">
    <source>
        <dbReference type="Pfam" id="PF20352"/>
    </source>
</evidence>
<protein>
    <recommendedName>
        <fullName evidence="2">DUF6647 domain-containing protein</fullName>
    </recommendedName>
</protein>
<dbReference type="EMBL" id="JAPEVI010000003">
    <property type="protein sequence ID" value="MCX2722087.1"/>
    <property type="molecule type" value="Genomic_DNA"/>
</dbReference>
<comment type="caution">
    <text evidence="3">The sequence shown here is derived from an EMBL/GenBank/DDBJ whole genome shotgun (WGS) entry which is preliminary data.</text>
</comment>
<proteinExistence type="predicted"/>
<dbReference type="Proteomes" id="UP001300261">
    <property type="component" value="Unassembled WGS sequence"/>
</dbReference>
<feature type="signal peptide" evidence="1">
    <location>
        <begin position="1"/>
        <end position="28"/>
    </location>
</feature>
<keyword evidence="4" id="KW-1185">Reference proteome</keyword>
<organism evidence="3 4">
    <name type="scientific">Roseibium salinum</name>
    <dbReference type="NCBI Taxonomy" id="1604349"/>
    <lineage>
        <taxon>Bacteria</taxon>
        <taxon>Pseudomonadati</taxon>
        <taxon>Pseudomonadota</taxon>
        <taxon>Alphaproteobacteria</taxon>
        <taxon>Hyphomicrobiales</taxon>
        <taxon>Stappiaceae</taxon>
        <taxon>Roseibium</taxon>
    </lineage>
</organism>
<name>A0ABT3QYV5_9HYPH</name>
<accession>A0ABT3QYV5</accession>
<gene>
    <name evidence="3" type="ORF">ON753_06660</name>
</gene>
<sequence length="180" mass="19761">MALGHLAGLRLACTLQLCLLAVLAPAAAQPAEPAALQDAGDMPGLVGHLQDWLDDNTSLPRREEAAAIRWMDAGPFLFPADAVRVAHDSNPRGYYDADRKTIWLVRPWSPRNPVDVSVLLHELVHHRQAAAGHWYCPGAQELPAYRLQQAWLDGFGLKANVNWIAVVLESGCTPRDIHPD</sequence>
<dbReference type="RefSeq" id="WP_265961790.1">
    <property type="nucleotide sequence ID" value="NZ_JAPEVI010000003.1"/>
</dbReference>
<evidence type="ECO:0000256" key="1">
    <source>
        <dbReference type="SAM" id="SignalP"/>
    </source>
</evidence>
<reference evidence="3 4" key="1">
    <citation type="journal article" date="2016" name="Int. J. Syst. Evol. Microbiol.">
        <title>Labrenzia salina sp. nov., isolated from the rhizosphere of the halophyte Arthrocnemum macrostachyum.</title>
        <authorList>
            <person name="Camacho M."/>
            <person name="Redondo-Gomez S."/>
            <person name="Rodriguez-Llorente I."/>
            <person name="Rohde M."/>
            <person name="Sproer C."/>
            <person name="Schumann P."/>
            <person name="Klenk H.P."/>
            <person name="Montero-Calasanz M.D.C."/>
        </authorList>
    </citation>
    <scope>NUCLEOTIDE SEQUENCE [LARGE SCALE GENOMIC DNA]</scope>
    <source>
        <strain evidence="3 4">DSM 29163</strain>
    </source>
</reference>
<evidence type="ECO:0000313" key="4">
    <source>
        <dbReference type="Proteomes" id="UP001300261"/>
    </source>
</evidence>
<dbReference type="InterPro" id="IPR046589">
    <property type="entry name" value="DUF6647"/>
</dbReference>